<evidence type="ECO:0000256" key="3">
    <source>
        <dbReference type="ARBA" id="ARBA00023125"/>
    </source>
</evidence>
<dbReference type="SUPFAM" id="SSF46785">
    <property type="entry name" value="Winged helix' DNA-binding domain"/>
    <property type="match status" value="1"/>
</dbReference>
<name>A0A178MTC1_9PROT</name>
<sequence>MTYRLPPLTTLRLFEAAARLMSFKQAAEELGLTPSAVSHGIQTLEDWLGVRLFIRYNRGLDLTEAGQAYLPQVSEALASLARATDAVPGRRPSGKLSVSCASTFAARWLLPSLPRFQARHPEIQVSMDTRFRQVEFPRDGIDVAIRLAAGPWDGLHALKLEEEWLVPVCTPAMAETISSCADLARATLLHNVSVSTDWAYWFATKGEPEIEPARSSRFDTIQMVLDAAISGLGVGIGRLPLVQRDLDSGRLAMVLGPPIPSRTAYWMVCARESLARPEVRAFRDWLRSELPLSRAG</sequence>
<evidence type="ECO:0000256" key="2">
    <source>
        <dbReference type="ARBA" id="ARBA00023015"/>
    </source>
</evidence>
<dbReference type="FunFam" id="1.10.10.10:FF:000038">
    <property type="entry name" value="Glycine cleavage system transcriptional activator"/>
    <property type="match status" value="1"/>
</dbReference>
<evidence type="ECO:0000256" key="1">
    <source>
        <dbReference type="ARBA" id="ARBA00009437"/>
    </source>
</evidence>
<protein>
    <submittedName>
        <fullName evidence="6">LysR family transcriptional regulator</fullName>
    </submittedName>
</protein>
<dbReference type="GO" id="GO:0003700">
    <property type="term" value="F:DNA-binding transcription factor activity"/>
    <property type="evidence" value="ECO:0007669"/>
    <property type="project" value="InterPro"/>
</dbReference>
<dbReference type="InterPro" id="IPR058163">
    <property type="entry name" value="LysR-type_TF_proteobact-type"/>
</dbReference>
<feature type="domain" description="HTH lysR-type" evidence="5">
    <location>
        <begin position="1"/>
        <end position="63"/>
    </location>
</feature>
<keyword evidence="4" id="KW-0804">Transcription</keyword>
<accession>A0A178MTC1</accession>
<dbReference type="SUPFAM" id="SSF53850">
    <property type="entry name" value="Periplasmic binding protein-like II"/>
    <property type="match status" value="1"/>
</dbReference>
<proteinExistence type="inferred from homology"/>
<evidence type="ECO:0000259" key="5">
    <source>
        <dbReference type="PROSITE" id="PS50931"/>
    </source>
</evidence>
<dbReference type="Pfam" id="PF00126">
    <property type="entry name" value="HTH_1"/>
    <property type="match status" value="1"/>
</dbReference>
<dbReference type="PANTHER" id="PTHR30537:SF26">
    <property type="entry name" value="GLYCINE CLEAVAGE SYSTEM TRANSCRIPTIONAL ACTIVATOR"/>
    <property type="match status" value="1"/>
</dbReference>
<dbReference type="NCBIfam" id="NF008352">
    <property type="entry name" value="PRK11139.1"/>
    <property type="match status" value="1"/>
</dbReference>
<organism evidence="6 7">
    <name type="scientific">Paramagnetospirillum marisnigri</name>
    <dbReference type="NCBI Taxonomy" id="1285242"/>
    <lineage>
        <taxon>Bacteria</taxon>
        <taxon>Pseudomonadati</taxon>
        <taxon>Pseudomonadota</taxon>
        <taxon>Alphaproteobacteria</taxon>
        <taxon>Rhodospirillales</taxon>
        <taxon>Magnetospirillaceae</taxon>
        <taxon>Paramagnetospirillum</taxon>
    </lineage>
</organism>
<dbReference type="Pfam" id="PF03466">
    <property type="entry name" value="LysR_substrate"/>
    <property type="match status" value="1"/>
</dbReference>
<comment type="similarity">
    <text evidence="1">Belongs to the LysR transcriptional regulatory family.</text>
</comment>
<gene>
    <name evidence="6" type="ORF">A6A04_15870</name>
</gene>
<evidence type="ECO:0000313" key="6">
    <source>
        <dbReference type="EMBL" id="OAN51401.1"/>
    </source>
</evidence>
<dbReference type="OrthoDB" id="9794694at2"/>
<dbReference type="Gene3D" id="3.40.190.10">
    <property type="entry name" value="Periplasmic binding protein-like II"/>
    <property type="match status" value="2"/>
</dbReference>
<dbReference type="Proteomes" id="UP000078428">
    <property type="component" value="Unassembled WGS sequence"/>
</dbReference>
<dbReference type="GO" id="GO:0006351">
    <property type="term" value="P:DNA-templated transcription"/>
    <property type="evidence" value="ECO:0007669"/>
    <property type="project" value="TreeGrafter"/>
</dbReference>
<keyword evidence="2" id="KW-0805">Transcription regulation</keyword>
<dbReference type="InterPro" id="IPR036390">
    <property type="entry name" value="WH_DNA-bd_sf"/>
</dbReference>
<evidence type="ECO:0000313" key="7">
    <source>
        <dbReference type="Proteomes" id="UP000078428"/>
    </source>
</evidence>
<dbReference type="InterPro" id="IPR000847">
    <property type="entry name" value="LysR_HTH_N"/>
</dbReference>
<comment type="caution">
    <text evidence="6">The sequence shown here is derived from an EMBL/GenBank/DDBJ whole genome shotgun (WGS) entry which is preliminary data.</text>
</comment>
<dbReference type="STRING" id="1285242.A6A04_15870"/>
<dbReference type="AlphaFoldDB" id="A0A178MTC1"/>
<dbReference type="GO" id="GO:0043565">
    <property type="term" value="F:sequence-specific DNA binding"/>
    <property type="evidence" value="ECO:0007669"/>
    <property type="project" value="TreeGrafter"/>
</dbReference>
<reference evidence="6 7" key="1">
    <citation type="submission" date="2016-04" db="EMBL/GenBank/DDBJ databases">
        <title>Draft genome sequence of freshwater magnetotactic bacteria Magnetospirillum marisnigri SP-1 and Magnetospirillum moscoviense BB-1.</title>
        <authorList>
            <person name="Koziaeva V."/>
            <person name="Dziuba M.V."/>
            <person name="Ivanov T.M."/>
            <person name="Kuznetsov B."/>
            <person name="Grouzdev D.S."/>
        </authorList>
    </citation>
    <scope>NUCLEOTIDE SEQUENCE [LARGE SCALE GENOMIC DNA]</scope>
    <source>
        <strain evidence="6 7">SP-1</strain>
    </source>
</reference>
<dbReference type="PANTHER" id="PTHR30537">
    <property type="entry name" value="HTH-TYPE TRANSCRIPTIONAL REGULATOR"/>
    <property type="match status" value="1"/>
</dbReference>
<keyword evidence="7" id="KW-1185">Reference proteome</keyword>
<dbReference type="Gene3D" id="1.10.10.10">
    <property type="entry name" value="Winged helix-like DNA-binding domain superfamily/Winged helix DNA-binding domain"/>
    <property type="match status" value="1"/>
</dbReference>
<dbReference type="PRINTS" id="PR00039">
    <property type="entry name" value="HTHLYSR"/>
</dbReference>
<dbReference type="PROSITE" id="PS50931">
    <property type="entry name" value="HTH_LYSR"/>
    <property type="match status" value="1"/>
</dbReference>
<dbReference type="CDD" id="cd08432">
    <property type="entry name" value="PBP2_GcdR_TrpI_HvrB_AmpR_like"/>
    <property type="match status" value="1"/>
</dbReference>
<dbReference type="EMBL" id="LWQT01000045">
    <property type="protein sequence ID" value="OAN51401.1"/>
    <property type="molecule type" value="Genomic_DNA"/>
</dbReference>
<evidence type="ECO:0000256" key="4">
    <source>
        <dbReference type="ARBA" id="ARBA00023163"/>
    </source>
</evidence>
<dbReference type="InterPro" id="IPR005119">
    <property type="entry name" value="LysR_subst-bd"/>
</dbReference>
<dbReference type="RefSeq" id="WP_068491455.1">
    <property type="nucleotide sequence ID" value="NZ_LWQT01000045.1"/>
</dbReference>
<keyword evidence="3" id="KW-0238">DNA-binding</keyword>
<dbReference type="InterPro" id="IPR036388">
    <property type="entry name" value="WH-like_DNA-bd_sf"/>
</dbReference>